<dbReference type="Proteomes" id="UP001445335">
    <property type="component" value="Unassembled WGS sequence"/>
</dbReference>
<keyword evidence="2" id="KW-0813">Transport</keyword>
<dbReference type="GO" id="GO:0015031">
    <property type="term" value="P:protein transport"/>
    <property type="evidence" value="ECO:0007669"/>
    <property type="project" value="UniProtKB-KW"/>
</dbReference>
<dbReference type="InterPro" id="IPR010908">
    <property type="entry name" value="Longin_dom"/>
</dbReference>
<dbReference type="GO" id="GO:0005737">
    <property type="term" value="C:cytoplasm"/>
    <property type="evidence" value="ECO:0007669"/>
    <property type="project" value="UniProtKB-ARBA"/>
</dbReference>
<dbReference type="FunFam" id="3.30.450.50:FF:000014">
    <property type="entry name" value="vesicle-associated membrane protein 727"/>
    <property type="match status" value="1"/>
</dbReference>
<keyword evidence="14" id="KW-1185">Reference proteome</keyword>
<dbReference type="PANTHER" id="PTHR21136">
    <property type="entry name" value="SNARE PROTEINS"/>
    <property type="match status" value="1"/>
</dbReference>
<dbReference type="InterPro" id="IPR001388">
    <property type="entry name" value="Synaptobrevin-like"/>
</dbReference>
<dbReference type="AlphaFoldDB" id="A0AAW1S0U8"/>
<protein>
    <recommendedName>
        <fullName evidence="15">Vesicle-associated membrane protein</fullName>
    </recommendedName>
</protein>
<dbReference type="GO" id="GO:0012505">
    <property type="term" value="C:endomembrane system"/>
    <property type="evidence" value="ECO:0007669"/>
    <property type="project" value="UniProtKB-SubCell"/>
</dbReference>
<dbReference type="SUPFAM" id="SSF58038">
    <property type="entry name" value="SNARE fusion complex"/>
    <property type="match status" value="1"/>
</dbReference>
<evidence type="ECO:0000256" key="4">
    <source>
        <dbReference type="ARBA" id="ARBA00022927"/>
    </source>
</evidence>
<dbReference type="CDD" id="cd15843">
    <property type="entry name" value="R-SNARE"/>
    <property type="match status" value="1"/>
</dbReference>
<keyword evidence="6 10" id="KW-0472">Membrane</keyword>
<dbReference type="PRINTS" id="PR00219">
    <property type="entry name" value="SYNAPTOBREVN"/>
</dbReference>
<comment type="function">
    <text evidence="7">Involved in the targeting and/or fusion of transport vesicles to their target membrane.</text>
</comment>
<keyword evidence="9" id="KW-0175">Coiled coil</keyword>
<evidence type="ECO:0000313" key="13">
    <source>
        <dbReference type="EMBL" id="KAK9839271.1"/>
    </source>
</evidence>
<dbReference type="Gene3D" id="3.30.450.50">
    <property type="entry name" value="Longin domain"/>
    <property type="match status" value="1"/>
</dbReference>
<evidence type="ECO:0000256" key="7">
    <source>
        <dbReference type="ARBA" id="ARBA00037493"/>
    </source>
</evidence>
<evidence type="ECO:0008006" key="15">
    <source>
        <dbReference type="Google" id="ProtNLM"/>
    </source>
</evidence>
<evidence type="ECO:0000256" key="5">
    <source>
        <dbReference type="ARBA" id="ARBA00022989"/>
    </source>
</evidence>
<keyword evidence="4" id="KW-0653">Protein transport</keyword>
<dbReference type="EMBL" id="JALJOU010000017">
    <property type="protein sequence ID" value="KAK9839271.1"/>
    <property type="molecule type" value="Genomic_DNA"/>
</dbReference>
<evidence type="ECO:0000259" key="11">
    <source>
        <dbReference type="PROSITE" id="PS50859"/>
    </source>
</evidence>
<dbReference type="InterPro" id="IPR042855">
    <property type="entry name" value="V_SNARE_CC"/>
</dbReference>
<sequence>MPLIYSFFARGSVVLADYTGNFSGNFATVAVTCLNNIPAGQSRFTYAADGHTFNFLLADGFTFLAVAEEQFGRQIPFAFLEKVKVEFLEKFADTARGAGAHSMDRSAGPRLRYWMDYCSQHPEELSKVASVQRKVDEVKTIMVDNIEKVLERGERLELLVDKTDNLRTQADRFHQTGRQLRSKMWWQNMKLKVAAVGIFVALLFIIFCFICFGHGNCLARKQ</sequence>
<dbReference type="PROSITE" id="PS50892">
    <property type="entry name" value="V_SNARE"/>
    <property type="match status" value="1"/>
</dbReference>
<evidence type="ECO:0000256" key="1">
    <source>
        <dbReference type="ARBA" id="ARBA00008025"/>
    </source>
</evidence>
<dbReference type="Pfam" id="PF13774">
    <property type="entry name" value="Longin"/>
    <property type="match status" value="1"/>
</dbReference>
<evidence type="ECO:0000256" key="10">
    <source>
        <dbReference type="SAM" id="Phobius"/>
    </source>
</evidence>
<feature type="transmembrane region" description="Helical" evidence="10">
    <location>
        <begin position="193"/>
        <end position="215"/>
    </location>
</feature>
<feature type="domain" description="Longin" evidence="11">
    <location>
        <begin position="7"/>
        <end position="111"/>
    </location>
</feature>
<feature type="domain" description="V-SNARE coiled-coil homology" evidence="12">
    <location>
        <begin position="127"/>
        <end position="187"/>
    </location>
</feature>
<keyword evidence="5 10" id="KW-1133">Transmembrane helix</keyword>
<dbReference type="InterPro" id="IPR051097">
    <property type="entry name" value="Synaptobrevin-like_transport"/>
</dbReference>
<evidence type="ECO:0000256" key="9">
    <source>
        <dbReference type="PROSITE-ProRule" id="PRU00290"/>
    </source>
</evidence>
<gene>
    <name evidence="13" type="ORF">WJX81_005050</name>
</gene>
<keyword evidence="3 10" id="KW-0812">Transmembrane</keyword>
<evidence type="ECO:0000256" key="6">
    <source>
        <dbReference type="ARBA" id="ARBA00023136"/>
    </source>
</evidence>
<dbReference type="SUPFAM" id="SSF64356">
    <property type="entry name" value="SNARE-like"/>
    <property type="match status" value="1"/>
</dbReference>
<evidence type="ECO:0000313" key="14">
    <source>
        <dbReference type="Proteomes" id="UP001445335"/>
    </source>
</evidence>
<evidence type="ECO:0000256" key="8">
    <source>
        <dbReference type="ARBA" id="ARBA00046280"/>
    </source>
</evidence>
<dbReference type="SMART" id="SM01270">
    <property type="entry name" value="Longin"/>
    <property type="match status" value="1"/>
</dbReference>
<evidence type="ECO:0000256" key="3">
    <source>
        <dbReference type="ARBA" id="ARBA00022692"/>
    </source>
</evidence>
<dbReference type="FunFam" id="1.20.5.110:FF:000004">
    <property type="entry name" value="Vesicle-associated membrane protein 7"/>
    <property type="match status" value="1"/>
</dbReference>
<dbReference type="CDD" id="cd14824">
    <property type="entry name" value="Longin"/>
    <property type="match status" value="1"/>
</dbReference>
<dbReference type="Pfam" id="PF00957">
    <property type="entry name" value="Synaptobrevin"/>
    <property type="match status" value="1"/>
</dbReference>
<comment type="subcellular location">
    <subcellularLocation>
        <location evidence="8">Endomembrane system</location>
        <topology evidence="8">Single-pass type IV membrane protein</topology>
    </subcellularLocation>
</comment>
<accession>A0AAW1S0U8</accession>
<comment type="caution">
    <text evidence="13">The sequence shown here is derived from an EMBL/GenBank/DDBJ whole genome shotgun (WGS) entry which is preliminary data.</text>
</comment>
<evidence type="ECO:0000259" key="12">
    <source>
        <dbReference type="PROSITE" id="PS50892"/>
    </source>
</evidence>
<dbReference type="InterPro" id="IPR011012">
    <property type="entry name" value="Longin-like_dom_sf"/>
</dbReference>
<dbReference type="GO" id="GO:0016192">
    <property type="term" value="P:vesicle-mediated transport"/>
    <property type="evidence" value="ECO:0007669"/>
    <property type="project" value="InterPro"/>
</dbReference>
<name>A0AAW1S0U8_9CHLO</name>
<proteinExistence type="inferred from homology"/>
<dbReference type="PROSITE" id="PS50859">
    <property type="entry name" value="LONGIN"/>
    <property type="match status" value="1"/>
</dbReference>
<organism evidence="13 14">
    <name type="scientific">Elliptochloris bilobata</name>
    <dbReference type="NCBI Taxonomy" id="381761"/>
    <lineage>
        <taxon>Eukaryota</taxon>
        <taxon>Viridiplantae</taxon>
        <taxon>Chlorophyta</taxon>
        <taxon>core chlorophytes</taxon>
        <taxon>Trebouxiophyceae</taxon>
        <taxon>Trebouxiophyceae incertae sedis</taxon>
        <taxon>Elliptochloris clade</taxon>
        <taxon>Elliptochloris</taxon>
    </lineage>
</organism>
<reference evidence="13 14" key="1">
    <citation type="journal article" date="2024" name="Nat. Commun.">
        <title>Phylogenomics reveals the evolutionary origins of lichenization in chlorophyte algae.</title>
        <authorList>
            <person name="Puginier C."/>
            <person name="Libourel C."/>
            <person name="Otte J."/>
            <person name="Skaloud P."/>
            <person name="Haon M."/>
            <person name="Grisel S."/>
            <person name="Petersen M."/>
            <person name="Berrin J.G."/>
            <person name="Delaux P.M."/>
            <person name="Dal Grande F."/>
            <person name="Keller J."/>
        </authorList>
    </citation>
    <scope>NUCLEOTIDE SEQUENCE [LARGE SCALE GENOMIC DNA]</scope>
    <source>
        <strain evidence="13 14">SAG 245.80</strain>
    </source>
</reference>
<comment type="similarity">
    <text evidence="1">Belongs to the synaptobrevin family.</text>
</comment>
<dbReference type="PANTHER" id="PTHR21136:SF168">
    <property type="entry name" value="VESICLE-ASSOCIATED MEMBRANE PROTEIN 9"/>
    <property type="match status" value="1"/>
</dbReference>
<dbReference type="PROSITE" id="PS00417">
    <property type="entry name" value="SYNAPTOBREVIN"/>
    <property type="match status" value="1"/>
</dbReference>
<dbReference type="GO" id="GO:0016020">
    <property type="term" value="C:membrane"/>
    <property type="evidence" value="ECO:0007669"/>
    <property type="project" value="InterPro"/>
</dbReference>
<evidence type="ECO:0000256" key="2">
    <source>
        <dbReference type="ARBA" id="ARBA00022448"/>
    </source>
</evidence>
<dbReference type="Gene3D" id="1.20.5.110">
    <property type="match status" value="1"/>
</dbReference>